<accession>A0A2W5F3D2</accession>
<evidence type="ECO:0000313" key="3">
    <source>
        <dbReference type="EMBL" id="PZP26936.1"/>
    </source>
</evidence>
<protein>
    <submittedName>
        <fullName evidence="3">IS630 family transposase</fullName>
    </submittedName>
</protein>
<dbReference type="InterPro" id="IPR047655">
    <property type="entry name" value="Transpos_IS630-like"/>
</dbReference>
<evidence type="ECO:0000259" key="1">
    <source>
        <dbReference type="Pfam" id="PF13358"/>
    </source>
</evidence>
<evidence type="ECO:0000313" key="4">
    <source>
        <dbReference type="Proteomes" id="UP000249633"/>
    </source>
</evidence>
<comment type="caution">
    <text evidence="3">The sequence shown here is derived from an EMBL/GenBank/DDBJ whole genome shotgun (WGS) entry which is preliminary data.</text>
</comment>
<feature type="domain" description="Tc1-like transposase DDE" evidence="1">
    <location>
        <begin position="172"/>
        <end position="313"/>
    </location>
</feature>
<dbReference type="EMBL" id="QFOD01000042">
    <property type="protein sequence ID" value="PZP26936.1"/>
    <property type="molecule type" value="Genomic_DNA"/>
</dbReference>
<dbReference type="NCBIfam" id="NF033545">
    <property type="entry name" value="transpos_IS630"/>
    <property type="match status" value="1"/>
</dbReference>
<dbReference type="InterPro" id="IPR038717">
    <property type="entry name" value="Tc1-like_DDE_dom"/>
</dbReference>
<dbReference type="Proteomes" id="UP000249633">
    <property type="component" value="Unassembled WGS sequence"/>
</dbReference>
<dbReference type="Pfam" id="PF13592">
    <property type="entry name" value="HTH_33"/>
    <property type="match status" value="1"/>
</dbReference>
<dbReference type="AlphaFoldDB" id="A0A2W5F3D2"/>
<feature type="domain" description="Winged helix-turn helix" evidence="2">
    <location>
        <begin position="99"/>
        <end position="157"/>
    </location>
</feature>
<dbReference type="Pfam" id="PF13358">
    <property type="entry name" value="DDE_3"/>
    <property type="match status" value="1"/>
</dbReference>
<dbReference type="Gene3D" id="3.30.420.10">
    <property type="entry name" value="Ribonuclease H-like superfamily/Ribonuclease H"/>
    <property type="match status" value="1"/>
</dbReference>
<proteinExistence type="predicted"/>
<gene>
    <name evidence="3" type="ORF">DI603_23195</name>
</gene>
<reference evidence="3 4" key="1">
    <citation type="submission" date="2017-08" db="EMBL/GenBank/DDBJ databases">
        <title>Infants hospitalized years apart are colonized by the same room-sourced microbial strains.</title>
        <authorList>
            <person name="Brooks B."/>
            <person name="Olm M.R."/>
            <person name="Firek B.A."/>
            <person name="Baker R."/>
            <person name="Thomas B.C."/>
            <person name="Morowitz M.J."/>
            <person name="Banfield J.F."/>
        </authorList>
    </citation>
    <scope>NUCLEOTIDE SEQUENCE [LARGE SCALE GENOMIC DNA]</scope>
    <source>
        <strain evidence="3">S2_012_000_R2_81</strain>
    </source>
</reference>
<evidence type="ECO:0000259" key="2">
    <source>
        <dbReference type="Pfam" id="PF13592"/>
    </source>
</evidence>
<dbReference type="PANTHER" id="PTHR46564">
    <property type="entry name" value="TRANSPOSASE"/>
    <property type="match status" value="1"/>
</dbReference>
<sequence length="344" mass="39004">MERTDARTLGIEALNERRRRAVKLRLSGMKLDDVVAQAELSKGTIIAAMKAYKAGGWPAVAVGERGRGTGDGRTLTADQEAAIRRMICDRTPDQMKMPFALWNRAAVGELIRQQTGLKMPVRTVGHYLKRWGFTPQKPIRKAYEQRPAEVQTWLNEEFPAIADRAKTEGAEIHWGDETGLRSDDVRGRGYAPKGQTPVVRICNKRENVSLISTVTNQGKVRWMVFDGALNAKILIDFFKRLIKDAERKIFLILDNLRVHHAKVVREWLDENTERIEVFYLPSYSPELNPDECLNADLKQAVTTKAPLRAKGQLKKATVSHLRKLSKSPKRVAAYFHHKPVRYAA</sequence>
<name>A0A2W5F3D2_9BURK</name>
<dbReference type="InterPro" id="IPR025959">
    <property type="entry name" value="Winged_HTH_dom"/>
</dbReference>
<dbReference type="InterPro" id="IPR036397">
    <property type="entry name" value="RNaseH_sf"/>
</dbReference>
<dbReference type="InterPro" id="IPR009057">
    <property type="entry name" value="Homeodomain-like_sf"/>
</dbReference>
<dbReference type="GO" id="GO:0003676">
    <property type="term" value="F:nucleic acid binding"/>
    <property type="evidence" value="ECO:0007669"/>
    <property type="project" value="InterPro"/>
</dbReference>
<dbReference type="SUPFAM" id="SSF46689">
    <property type="entry name" value="Homeodomain-like"/>
    <property type="match status" value="1"/>
</dbReference>
<organism evidence="3 4">
    <name type="scientific">Roseateles depolymerans</name>
    <dbReference type="NCBI Taxonomy" id="76731"/>
    <lineage>
        <taxon>Bacteria</taxon>
        <taxon>Pseudomonadati</taxon>
        <taxon>Pseudomonadota</taxon>
        <taxon>Betaproteobacteria</taxon>
        <taxon>Burkholderiales</taxon>
        <taxon>Sphaerotilaceae</taxon>
        <taxon>Roseateles</taxon>
    </lineage>
</organism>
<dbReference type="PANTHER" id="PTHR46564:SF1">
    <property type="entry name" value="TRANSPOSASE"/>
    <property type="match status" value="1"/>
</dbReference>